<dbReference type="RefSeq" id="WP_151572783.1">
    <property type="nucleotide sequence ID" value="NZ_WBOT01000002.1"/>
</dbReference>
<proteinExistence type="predicted"/>
<sequence length="96" mass="11248">MDTLTKSYVDFFQKSIIPLPAFKMKNNSISSSHWLIAIEGKLEKKKNYSWRVAVYPSSEIGNFEWNDLVYQSERFDSFNSACAHARETEELYKKVN</sequence>
<comment type="caution">
    <text evidence="1">The sequence shown here is derived from an EMBL/GenBank/DDBJ whole genome shotgun (WGS) entry which is preliminary data.</text>
</comment>
<dbReference type="EMBL" id="WBOT01000002">
    <property type="protein sequence ID" value="KAB2333496.1"/>
    <property type="molecule type" value="Genomic_DNA"/>
</dbReference>
<dbReference type="OrthoDB" id="2988425at2"/>
<dbReference type="AlphaFoldDB" id="A0A7V7RMG7"/>
<name>A0A7V7RMG7_9BACI</name>
<dbReference type="Proteomes" id="UP000441354">
    <property type="component" value="Unassembled WGS sequence"/>
</dbReference>
<organism evidence="1 2">
    <name type="scientific">Bacillus mesophilum</name>
    <dbReference type="NCBI Taxonomy" id="1071718"/>
    <lineage>
        <taxon>Bacteria</taxon>
        <taxon>Bacillati</taxon>
        <taxon>Bacillota</taxon>
        <taxon>Bacilli</taxon>
        <taxon>Bacillales</taxon>
        <taxon>Bacillaceae</taxon>
        <taxon>Bacillus</taxon>
    </lineage>
</organism>
<keyword evidence="2" id="KW-1185">Reference proteome</keyword>
<accession>A0A7V7RMG7</accession>
<gene>
    <name evidence="1" type="ORF">F7732_05215</name>
</gene>
<protein>
    <submittedName>
        <fullName evidence="1">Uncharacterized protein</fullName>
    </submittedName>
</protein>
<evidence type="ECO:0000313" key="1">
    <source>
        <dbReference type="EMBL" id="KAB2333496.1"/>
    </source>
</evidence>
<reference evidence="1 2" key="1">
    <citation type="journal article" date="2014" name="Arch. Microbiol.">
        <title>Bacillus mesophilum sp. nov., strain IITR-54T, a novel 4-chlorobiphenyl dechlorinating bacterium.</title>
        <authorList>
            <person name="Manickam N."/>
            <person name="Singh N.K."/>
            <person name="Bajaj A."/>
            <person name="Kumar R.M."/>
            <person name="Kaur G."/>
            <person name="Kaur N."/>
            <person name="Bala M."/>
            <person name="Kumar A."/>
            <person name="Mayilraj S."/>
        </authorList>
    </citation>
    <scope>NUCLEOTIDE SEQUENCE [LARGE SCALE GENOMIC DNA]</scope>
    <source>
        <strain evidence="1 2">IITR-54</strain>
    </source>
</reference>
<evidence type="ECO:0000313" key="2">
    <source>
        <dbReference type="Proteomes" id="UP000441354"/>
    </source>
</evidence>